<comment type="subcellular location">
    <subcellularLocation>
        <location evidence="7">Cell outer membrane</location>
        <topology evidence="7">Lipid-anchor</topology>
    </subcellularLocation>
</comment>
<dbReference type="Pfam" id="PF02321">
    <property type="entry name" value="OEP"/>
    <property type="match status" value="2"/>
</dbReference>
<dbReference type="GO" id="GO:0015562">
    <property type="term" value="F:efflux transmembrane transporter activity"/>
    <property type="evidence" value="ECO:0007669"/>
    <property type="project" value="InterPro"/>
</dbReference>
<dbReference type="AlphaFoldDB" id="A0A1G7XDH3"/>
<evidence type="ECO:0000313" key="10">
    <source>
        <dbReference type="Proteomes" id="UP000198606"/>
    </source>
</evidence>
<name>A0A1G7XDH3_9GAMM</name>
<dbReference type="InterPro" id="IPR010131">
    <property type="entry name" value="MdtP/NodT-like"/>
</dbReference>
<dbReference type="GO" id="GO:0009279">
    <property type="term" value="C:cell outer membrane"/>
    <property type="evidence" value="ECO:0007669"/>
    <property type="project" value="UniProtKB-SubCell"/>
</dbReference>
<evidence type="ECO:0000256" key="1">
    <source>
        <dbReference type="ARBA" id="ARBA00007613"/>
    </source>
</evidence>
<comment type="similarity">
    <text evidence="1 7">Belongs to the outer membrane factor (OMF) (TC 1.B.17) family.</text>
</comment>
<feature type="region of interest" description="Disordered" evidence="8">
    <location>
        <begin position="93"/>
        <end position="128"/>
    </location>
</feature>
<sequence length="478" mass="51483">MNRILRVGLIGSGLLLGACTLGPNFQAPRAQLPERWPKASEAAARSLPVAGAVDAHWWDSFADPQLSALVRRALAGNLDLQLAASRVQQSRAMRQSTAAATGPKLDGNGGYSRSRNSEEGLNDPSGNAGKENYSLWQAGLGATWELDLWGRVRREVEAADARLQGVEALRDGAALAVMAETATGYIQLRSAQQVRVITEQNLQIARRSLELNRTRLADGVATRLEVAEAAARVASLEARLEPLQWRERQLINALGLLLGQGPGGLPELAEPAAIPQGPLRVPVGLPSELASRRPDIRQAEAQLHGATASIGVAQADFYPRITLSGDLGLQALQLSDLDGWSAHRFAIGPSVSVPLFDGGRRQGVLQLREAQQQEAAIAYQRTVLGAWHEVDDAMAAYQAQQRRHDHLHEAVAQSREALDNAEQQYAQGTVDYLNVLSVQHALLVNEEELVDSSQATSLALVTLYRALGGGWQGDENPT</sequence>
<accession>A0A1G7XDH3</accession>
<dbReference type="PROSITE" id="PS51257">
    <property type="entry name" value="PROKAR_LIPOPROTEIN"/>
    <property type="match status" value="1"/>
</dbReference>
<evidence type="ECO:0000256" key="8">
    <source>
        <dbReference type="SAM" id="MobiDB-lite"/>
    </source>
</evidence>
<reference evidence="9 10" key="1">
    <citation type="submission" date="2016-10" db="EMBL/GenBank/DDBJ databases">
        <authorList>
            <person name="de Groot N.N."/>
        </authorList>
    </citation>
    <scope>NUCLEOTIDE SEQUENCE [LARGE SCALE GENOMIC DNA]</scope>
    <source>
        <strain evidence="9 10">LMG 18387</strain>
    </source>
</reference>
<gene>
    <name evidence="9" type="ORF">SAMN05216588_10158</name>
</gene>
<dbReference type="RefSeq" id="WP_084306443.1">
    <property type="nucleotide sequence ID" value="NZ_FNDG01000001.1"/>
</dbReference>
<evidence type="ECO:0000256" key="5">
    <source>
        <dbReference type="ARBA" id="ARBA00023237"/>
    </source>
</evidence>
<dbReference type="SUPFAM" id="SSF56954">
    <property type="entry name" value="Outer membrane efflux proteins (OEP)"/>
    <property type="match status" value="1"/>
</dbReference>
<dbReference type="STRING" id="29435.SAMN05216588_10158"/>
<organism evidence="9 10">
    <name type="scientific">Phytopseudomonas flavescens</name>
    <dbReference type="NCBI Taxonomy" id="29435"/>
    <lineage>
        <taxon>Bacteria</taxon>
        <taxon>Pseudomonadati</taxon>
        <taxon>Pseudomonadota</taxon>
        <taxon>Gammaproteobacteria</taxon>
        <taxon>Pseudomonadales</taxon>
        <taxon>Pseudomonadaceae</taxon>
        <taxon>Phytopseudomonas</taxon>
    </lineage>
</organism>
<keyword evidence="3 7" id="KW-0812">Transmembrane</keyword>
<keyword evidence="4 7" id="KW-0564">Palmitate</keyword>
<dbReference type="Gene3D" id="2.20.200.10">
    <property type="entry name" value="Outer membrane efflux proteins (OEP)"/>
    <property type="match status" value="1"/>
</dbReference>
<keyword evidence="7" id="KW-0472">Membrane</keyword>
<dbReference type="NCBIfam" id="TIGR01845">
    <property type="entry name" value="outer_NodT"/>
    <property type="match status" value="1"/>
</dbReference>
<dbReference type="PANTHER" id="PTHR30203:SF25">
    <property type="entry name" value="OUTER MEMBRANE PROTEIN-RELATED"/>
    <property type="match status" value="1"/>
</dbReference>
<evidence type="ECO:0000256" key="3">
    <source>
        <dbReference type="ARBA" id="ARBA00022692"/>
    </source>
</evidence>
<keyword evidence="2 7" id="KW-1134">Transmembrane beta strand</keyword>
<dbReference type="Proteomes" id="UP000198606">
    <property type="component" value="Unassembled WGS sequence"/>
</dbReference>
<protein>
    <submittedName>
        <fullName evidence="9">Efflux transporter, outer membrane factor (OMF) lipoprotein, NodT family</fullName>
    </submittedName>
</protein>
<evidence type="ECO:0000256" key="2">
    <source>
        <dbReference type="ARBA" id="ARBA00022452"/>
    </source>
</evidence>
<evidence type="ECO:0000256" key="6">
    <source>
        <dbReference type="ARBA" id="ARBA00023288"/>
    </source>
</evidence>
<evidence type="ECO:0000313" key="9">
    <source>
        <dbReference type="EMBL" id="SDG81620.1"/>
    </source>
</evidence>
<dbReference type="EMBL" id="FNDG01000001">
    <property type="protein sequence ID" value="SDG81620.1"/>
    <property type="molecule type" value="Genomic_DNA"/>
</dbReference>
<dbReference type="InterPro" id="IPR003423">
    <property type="entry name" value="OMP_efflux"/>
</dbReference>
<keyword evidence="6 7" id="KW-0449">Lipoprotein</keyword>
<evidence type="ECO:0000256" key="7">
    <source>
        <dbReference type="RuleBase" id="RU362097"/>
    </source>
</evidence>
<dbReference type="Gene3D" id="1.20.1600.10">
    <property type="entry name" value="Outer membrane efflux proteins (OEP)"/>
    <property type="match status" value="1"/>
</dbReference>
<proteinExistence type="inferred from homology"/>
<evidence type="ECO:0000256" key="4">
    <source>
        <dbReference type="ARBA" id="ARBA00023139"/>
    </source>
</evidence>
<keyword evidence="5" id="KW-0998">Cell outer membrane</keyword>
<dbReference type="PANTHER" id="PTHR30203">
    <property type="entry name" value="OUTER MEMBRANE CATION EFFLUX PROTEIN"/>
    <property type="match status" value="1"/>
</dbReference>